<evidence type="ECO:0000313" key="5">
    <source>
        <dbReference type="Proteomes" id="UP001064933"/>
    </source>
</evidence>
<feature type="active site" description="Charge relay system" evidence="1">
    <location>
        <position position="438"/>
    </location>
</feature>
<dbReference type="InterPro" id="IPR036852">
    <property type="entry name" value="Peptidase_S8/S53_dom_sf"/>
</dbReference>
<comment type="cofactor">
    <cofactor evidence="1">
        <name>Ca(2+)</name>
        <dbReference type="ChEBI" id="CHEBI:29108"/>
    </cofactor>
    <text evidence="1">Binds 1 Ca(2+) ion per subunit.</text>
</comment>
<feature type="chain" id="PRO_5047233809" evidence="2">
    <location>
        <begin position="30"/>
        <end position="706"/>
    </location>
</feature>
<evidence type="ECO:0000256" key="1">
    <source>
        <dbReference type="PROSITE-ProRule" id="PRU01032"/>
    </source>
</evidence>
<keyword evidence="2" id="KW-0732">Signal</keyword>
<dbReference type="CDD" id="cd04056">
    <property type="entry name" value="Peptidases_S53"/>
    <property type="match status" value="1"/>
</dbReference>
<dbReference type="InterPro" id="IPR050819">
    <property type="entry name" value="Tripeptidyl-peptidase_I"/>
</dbReference>
<dbReference type="PROSITE" id="PS51695">
    <property type="entry name" value="SEDOLISIN"/>
    <property type="match status" value="1"/>
</dbReference>
<dbReference type="SUPFAM" id="SSF52743">
    <property type="entry name" value="Subtilisin-like"/>
    <property type="match status" value="1"/>
</dbReference>
<dbReference type="Gene3D" id="3.40.50.200">
    <property type="entry name" value="Peptidase S8/S53 domain"/>
    <property type="match status" value="1"/>
</dbReference>
<evidence type="ECO:0000259" key="3">
    <source>
        <dbReference type="PROSITE" id="PS51695"/>
    </source>
</evidence>
<dbReference type="InterPro" id="IPR013783">
    <property type="entry name" value="Ig-like_fold"/>
</dbReference>
<keyword evidence="5" id="KW-1185">Reference proteome</keyword>
<keyword evidence="1" id="KW-0645">Protease</keyword>
<accession>A0ABY6B9N0</accession>
<dbReference type="PANTHER" id="PTHR14218:SF15">
    <property type="entry name" value="TRIPEPTIDYL-PEPTIDASE 1"/>
    <property type="match status" value="1"/>
</dbReference>
<feature type="binding site" evidence="1">
    <location>
        <position position="487"/>
    </location>
    <ligand>
        <name>Ca(2+)</name>
        <dbReference type="ChEBI" id="CHEBI:29108"/>
    </ligand>
</feature>
<keyword evidence="1" id="KW-0479">Metal-binding</keyword>
<dbReference type="Gene3D" id="2.60.40.10">
    <property type="entry name" value="Immunoglobulins"/>
    <property type="match status" value="2"/>
</dbReference>
<reference evidence="4" key="1">
    <citation type="submission" date="2022-10" db="EMBL/GenBank/DDBJ databases">
        <title>Characterization and whole genome sequencing of a new Roseateles species, isolated from fresh water.</title>
        <authorList>
            <person name="Guliayeva D.Y."/>
            <person name="Akhremchuk A.E."/>
            <person name="Sikolenko M.A."/>
            <person name="Valentovich L.N."/>
            <person name="Sidarenka A.V."/>
        </authorList>
    </citation>
    <scope>NUCLEOTIDE SEQUENCE</scope>
    <source>
        <strain evidence="4">BIM B-1768</strain>
    </source>
</reference>
<dbReference type="Proteomes" id="UP001064933">
    <property type="component" value="Chromosome"/>
</dbReference>
<dbReference type="PANTHER" id="PTHR14218">
    <property type="entry name" value="PROTEASE S8 TRIPEPTIDYL PEPTIDASE I CLN2"/>
    <property type="match status" value="1"/>
</dbReference>
<feature type="binding site" evidence="1">
    <location>
        <position position="506"/>
    </location>
    <ligand>
        <name>Ca(2+)</name>
        <dbReference type="ChEBI" id="CHEBI:29108"/>
    </ligand>
</feature>
<keyword evidence="1" id="KW-0720">Serine protease</keyword>
<name>A0ABY6B9N0_9BURK</name>
<gene>
    <name evidence="4" type="ORF">N4261_08710</name>
</gene>
<keyword evidence="1" id="KW-0378">Hydrolase</keyword>
<evidence type="ECO:0000256" key="2">
    <source>
        <dbReference type="SAM" id="SignalP"/>
    </source>
</evidence>
<proteinExistence type="predicted"/>
<keyword evidence="1" id="KW-0106">Calcium</keyword>
<feature type="binding site" evidence="1">
    <location>
        <position position="488"/>
    </location>
    <ligand>
        <name>Ca(2+)</name>
        <dbReference type="ChEBI" id="CHEBI:29108"/>
    </ligand>
</feature>
<dbReference type="EMBL" id="CP104562">
    <property type="protein sequence ID" value="UXH79942.1"/>
    <property type="molecule type" value="Genomic_DNA"/>
</dbReference>
<feature type="active site" description="Charge relay system" evidence="1">
    <location>
        <position position="260"/>
    </location>
</feature>
<feature type="signal peptide" evidence="2">
    <location>
        <begin position="1"/>
        <end position="29"/>
    </location>
</feature>
<dbReference type="RefSeq" id="WP_261759760.1">
    <property type="nucleotide sequence ID" value="NZ_CP104562.2"/>
</dbReference>
<evidence type="ECO:0000313" key="4">
    <source>
        <dbReference type="EMBL" id="UXH79942.1"/>
    </source>
</evidence>
<feature type="domain" description="Peptidase S53" evidence="3">
    <location>
        <begin position="149"/>
        <end position="526"/>
    </location>
</feature>
<feature type="active site" description="Charge relay system" evidence="1">
    <location>
        <position position="264"/>
    </location>
</feature>
<protein>
    <submittedName>
        <fullName evidence="4">S53 family peptidase</fullName>
    </submittedName>
</protein>
<dbReference type="PROSITE" id="PS51257">
    <property type="entry name" value="PROKAR_LIPOPROTEIN"/>
    <property type="match status" value="1"/>
</dbReference>
<feature type="binding site" evidence="1">
    <location>
        <position position="504"/>
    </location>
    <ligand>
        <name>Ca(2+)</name>
        <dbReference type="ChEBI" id="CHEBI:29108"/>
    </ligand>
</feature>
<sequence>MRQLAPAKTSHRSALWLCAVSAAALSACGGGQDTSADTAAAASTAASAPLVFKLAQPDATATVEGATVQAQPTFHAAPVILDEPADTDPANPSATALQAPHSQHIPAALAGLSTQRLSLDALLFAQRSRALASGNGQAAPQASGAAVTTYTPAQIRAAYGMPALLGAGATLTAAQAAALGAGQTVYIVNAKHNPNVAAELAAFNAKFGLPTCTTKAIATNTALPLAAASAKTCEFSQVYATPTGTLTATAPGYDSGWATEIALDVQWVHATAPLARLVLIEAVDASLNSLIGAIKLANAMGPGVVSMSFGANEGTYTAAYDSAFTGARMTYLAATGDSGVAVSWPSVSPYVVAVGGTTLSYNGTGARSEVAWSGTGGGVSAYTTKPSYQAANVPGFTGYARRTVADVAFNADSATGQYVAVMTPGSAAVNWMSVGGTSLSTPQWAGLIAIANAQRALSAKLPLGMPHAVLYGQIGAVPGNYASAFADITQGRHGSCSLCVAKTGYDELTGLGTPHVSSLLALLSGSTAPAAAPVAPSVSSATVSGQPGVALKYTVAVTAPNAVTYGLTGAPGGMSISTAGLISWASPVAGRYSVTVKATDTKTGLSGQGVLSVTIAKAGPVITFSPMKGVAAKALTGSFSITDATSTPTSIAITGVPAGMGFSISGLTVTAKWPRPVTGNYTLKVTVNDAAGLSSTVSIPVTITAK</sequence>
<organism evidence="4 5">
    <name type="scientific">Roseateles amylovorans</name>
    <dbReference type="NCBI Taxonomy" id="2978473"/>
    <lineage>
        <taxon>Bacteria</taxon>
        <taxon>Pseudomonadati</taxon>
        <taxon>Pseudomonadota</taxon>
        <taxon>Betaproteobacteria</taxon>
        <taxon>Burkholderiales</taxon>
        <taxon>Sphaerotilaceae</taxon>
        <taxon>Roseateles</taxon>
    </lineage>
</organism>
<dbReference type="InterPro" id="IPR030400">
    <property type="entry name" value="Sedolisin_dom"/>
</dbReference>
<dbReference type="Pfam" id="PF05345">
    <property type="entry name" value="He_PIG"/>
    <property type="match status" value="1"/>
</dbReference>